<reference evidence="1" key="1">
    <citation type="submission" date="2014-05" db="EMBL/GenBank/DDBJ databases">
        <title>The genome and life-stage specific transcriptomes of Globodera pallida elucidate key aspects of plant parasitism by a cyst nematode.</title>
        <authorList>
            <person name="Cotton J.A."/>
            <person name="Lilley C.J."/>
            <person name="Jones L.M."/>
            <person name="Kikuchi T."/>
            <person name="Reid A.J."/>
            <person name="Thorpe P."/>
            <person name="Tsai I.J."/>
            <person name="Beasley H."/>
            <person name="Blok V."/>
            <person name="Cock P.J.A."/>
            <person name="Van den Akker S.E."/>
            <person name="Holroyd N."/>
            <person name="Hunt M."/>
            <person name="Mantelin S."/>
            <person name="Naghra H."/>
            <person name="Pain A."/>
            <person name="Palomares-Rius J.E."/>
            <person name="Zarowiecki M."/>
            <person name="Berriman M."/>
            <person name="Jones J.T."/>
            <person name="Urwin P.E."/>
        </authorList>
    </citation>
    <scope>NUCLEOTIDE SEQUENCE [LARGE SCALE GENOMIC DNA]</scope>
    <source>
        <strain evidence="1">Lindley</strain>
    </source>
</reference>
<dbReference type="Proteomes" id="UP000050741">
    <property type="component" value="Unassembled WGS sequence"/>
</dbReference>
<dbReference type="AlphaFoldDB" id="A0A183CS13"/>
<reference evidence="2" key="2">
    <citation type="submission" date="2016-06" db="UniProtKB">
        <authorList>
            <consortium name="WormBaseParasite"/>
        </authorList>
    </citation>
    <scope>IDENTIFICATION</scope>
</reference>
<keyword evidence="1" id="KW-1185">Reference proteome</keyword>
<evidence type="ECO:0000313" key="1">
    <source>
        <dbReference type="Proteomes" id="UP000050741"/>
    </source>
</evidence>
<organism evidence="1 2">
    <name type="scientific">Globodera pallida</name>
    <name type="common">Potato cyst nematode worm</name>
    <name type="synonym">Heterodera pallida</name>
    <dbReference type="NCBI Taxonomy" id="36090"/>
    <lineage>
        <taxon>Eukaryota</taxon>
        <taxon>Metazoa</taxon>
        <taxon>Ecdysozoa</taxon>
        <taxon>Nematoda</taxon>
        <taxon>Chromadorea</taxon>
        <taxon>Rhabditida</taxon>
        <taxon>Tylenchina</taxon>
        <taxon>Tylenchomorpha</taxon>
        <taxon>Tylenchoidea</taxon>
        <taxon>Heteroderidae</taxon>
        <taxon>Heteroderinae</taxon>
        <taxon>Globodera</taxon>
    </lineage>
</organism>
<proteinExistence type="predicted"/>
<dbReference type="WBParaSite" id="GPLIN_001567100">
    <property type="protein sequence ID" value="GPLIN_001567100"/>
    <property type="gene ID" value="GPLIN_001567100"/>
</dbReference>
<evidence type="ECO:0000313" key="2">
    <source>
        <dbReference type="WBParaSite" id="GPLIN_001567100"/>
    </source>
</evidence>
<name>A0A183CS13_GLOPA</name>
<accession>A0A183CS13</accession>
<sequence>GGRRIDAIINDEGDFSKNDDVTQERELRLATNSPGMESLNEILMFVALARNLILREMKNDGTLTEKDGNFTLTAEQLKEVKANMIKFINQFVEHAEGTNNKE</sequence>
<protein>
    <submittedName>
        <fullName evidence="2">Phage portal protein</fullName>
    </submittedName>
</protein>